<dbReference type="Pfam" id="PF00400">
    <property type="entry name" value="WD40"/>
    <property type="match status" value="1"/>
</dbReference>
<dbReference type="CDD" id="cd00093">
    <property type="entry name" value="HTH_XRE"/>
    <property type="match status" value="1"/>
</dbReference>
<dbReference type="InterPro" id="IPR027417">
    <property type="entry name" value="P-loop_NTPase"/>
</dbReference>
<evidence type="ECO:0000313" key="3">
    <source>
        <dbReference type="EMBL" id="AXH95422.1"/>
    </source>
</evidence>
<dbReference type="InterPro" id="IPR001387">
    <property type="entry name" value="Cro/C1-type_HTH"/>
</dbReference>
<dbReference type="Pfam" id="PF13560">
    <property type="entry name" value="HTH_31"/>
    <property type="match status" value="1"/>
</dbReference>
<dbReference type="Pfam" id="PF20703">
    <property type="entry name" value="nSTAND1"/>
    <property type="match status" value="2"/>
</dbReference>
<dbReference type="InterPro" id="IPR001680">
    <property type="entry name" value="WD40_rpt"/>
</dbReference>
<dbReference type="SMART" id="SM00320">
    <property type="entry name" value="WD40"/>
    <property type="match status" value="6"/>
</dbReference>
<organism evidence="3 4">
    <name type="scientific">Ornithinimicrobium avium</name>
    <dbReference type="NCBI Taxonomy" id="2283195"/>
    <lineage>
        <taxon>Bacteria</taxon>
        <taxon>Bacillati</taxon>
        <taxon>Actinomycetota</taxon>
        <taxon>Actinomycetes</taxon>
        <taxon>Micrococcales</taxon>
        <taxon>Ornithinimicrobiaceae</taxon>
        <taxon>Ornithinimicrobium</taxon>
    </lineage>
</organism>
<proteinExistence type="predicted"/>
<dbReference type="Proteomes" id="UP000253790">
    <property type="component" value="Chromosome"/>
</dbReference>
<name>A0A345NK64_9MICO</name>
<dbReference type="EMBL" id="CP031229">
    <property type="protein sequence ID" value="AXH95422.1"/>
    <property type="molecule type" value="Genomic_DNA"/>
</dbReference>
<dbReference type="InterPro" id="IPR010982">
    <property type="entry name" value="Lambda_DNA-bd_dom_sf"/>
</dbReference>
<dbReference type="SUPFAM" id="SSF69322">
    <property type="entry name" value="Tricorn protease domain 2"/>
    <property type="match status" value="1"/>
</dbReference>
<dbReference type="Gene3D" id="2.130.10.10">
    <property type="entry name" value="YVTN repeat-like/Quinoprotein amine dehydrogenase"/>
    <property type="match status" value="3"/>
</dbReference>
<dbReference type="SUPFAM" id="SSF82171">
    <property type="entry name" value="DPP6 N-terminal domain-like"/>
    <property type="match status" value="1"/>
</dbReference>
<dbReference type="InterPro" id="IPR015943">
    <property type="entry name" value="WD40/YVTN_repeat-like_dom_sf"/>
</dbReference>
<dbReference type="GO" id="GO:0003677">
    <property type="term" value="F:DNA binding"/>
    <property type="evidence" value="ECO:0007669"/>
    <property type="project" value="InterPro"/>
</dbReference>
<dbReference type="PROSITE" id="PS50943">
    <property type="entry name" value="HTH_CROC1"/>
    <property type="match status" value="1"/>
</dbReference>
<reference evidence="3 4" key="1">
    <citation type="submission" date="2018-07" db="EMBL/GenBank/DDBJ databases">
        <title>Complete genome sequencing of Ornithinimicrobium sp. AMA3305.</title>
        <authorList>
            <person name="Bae J.-W."/>
        </authorList>
    </citation>
    <scope>NUCLEOTIDE SEQUENCE [LARGE SCALE GENOMIC DNA]</scope>
    <source>
        <strain evidence="3 4">AMA3305</strain>
    </source>
</reference>
<evidence type="ECO:0000259" key="2">
    <source>
        <dbReference type="PROSITE" id="PS50943"/>
    </source>
</evidence>
<dbReference type="OrthoDB" id="134501at2"/>
<gene>
    <name evidence="3" type="ORF">DV701_04120</name>
</gene>
<dbReference type="PANTHER" id="PTHR19879">
    <property type="entry name" value="TRANSCRIPTION INITIATION FACTOR TFIID"/>
    <property type="match status" value="1"/>
</dbReference>
<dbReference type="PANTHER" id="PTHR19879:SF9">
    <property type="entry name" value="TRANSCRIPTION INITIATION FACTOR TFIID SUBUNIT 5"/>
    <property type="match status" value="1"/>
</dbReference>
<dbReference type="InterPro" id="IPR049052">
    <property type="entry name" value="nSTAND1"/>
</dbReference>
<evidence type="ECO:0000256" key="1">
    <source>
        <dbReference type="SAM" id="MobiDB-lite"/>
    </source>
</evidence>
<dbReference type="Gene3D" id="1.10.260.40">
    <property type="entry name" value="lambda repressor-like DNA-binding domains"/>
    <property type="match status" value="1"/>
</dbReference>
<dbReference type="SUPFAM" id="SSF52540">
    <property type="entry name" value="P-loop containing nucleoside triphosphate hydrolases"/>
    <property type="match status" value="1"/>
</dbReference>
<dbReference type="SUPFAM" id="SSF47413">
    <property type="entry name" value="lambda repressor-like DNA-binding domains"/>
    <property type="match status" value="1"/>
</dbReference>
<feature type="domain" description="HTH cro/C1-type" evidence="2">
    <location>
        <begin position="21"/>
        <end position="78"/>
    </location>
</feature>
<dbReference type="SMART" id="SM00530">
    <property type="entry name" value="HTH_XRE"/>
    <property type="match status" value="1"/>
</dbReference>
<dbReference type="KEGG" id="orn:DV701_04120"/>
<protein>
    <submittedName>
        <fullName evidence="3">Helix-turn-helix domain-containing protein</fullName>
    </submittedName>
</protein>
<keyword evidence="4" id="KW-1185">Reference proteome</keyword>
<dbReference type="AlphaFoldDB" id="A0A345NK64"/>
<feature type="region of interest" description="Disordered" evidence="1">
    <location>
        <begin position="166"/>
        <end position="189"/>
    </location>
</feature>
<sequence>MEVGMAQAGAADTPQDFARDLTAARLRAGLSVRDVARATGVPPATLGGYFSGRHLPPTTRPEVLAAVLGAIEVPTREHPAWRRRLLSLHDRRRQPVVTRAPYPGLRAFDTKDHDLFFGRDTLVERLLSVVQQVVDEPLPVVMVVGPSGAGKSSVLRAGLLATLPSGAGSLTTPTALEEPPGDEEGQPDQVPTVLVVDQLEELWTHPTIRAHADRTLDQLVTWAQGAPGRVLVLGLRADFFGEAMHHPALGEALEKRQVLVGPLGGEQLRAAIEEPARRVGLALEPGLVDVILADVREDNHGSPLPHLAQVLETMWQAGDRKALTVQDYHRAGGLEGAIRQSAEAALASLPAEQHALAMTVLLRMVTGSAQGWTRRLVPTAEIVAVDEDARSVLERLVDRRLVTVGKDVTTLSHESLVEAWPRLRDAVEARRGDLARRDSLERVARDWDDDGRDDDHLLRGSRLVATSEWAATAPEQLTALQQEFLDTSRRLDKRTRAERRGARRRLQGLLAVMAVLLVVASAAGLSAVRASDSARLQRDQAQSRQMAVAAANQRALDPGLSQQLAVAAYRAADTRESRSAVLDATTSPVISAWSVDDAVLERSATVAGGEHLVLSGPSGGVRVVRAHAGEFGWDVVAAVTGFGDSGRTPVVSRLVPHPDEPWVVVAGTSVLEGSADEPLLMLLDLADPTEPRLVPIEIPARPTAAAFVDGGRVLVVADQGGLLHRYEVVPPAADAPPDVRVAEPAEDDLVDSEPPVLVEALAASRDGSVLAAALDSGTVRAWSVDDGRLHPAGSVDTGRGLFDLDMTADGSAVAAVGRSGLVHWLALEGQHVTEVGTTYASDTNLFTVQVDDGSGLLVTSGWDGTVTMWRFDAAGPLTDTPALVLPVPRPVLDMTVAGGRWLFATLDGTTYTWDSAGAALPRLSGNVFMVDASVRGERMMTSTGPPDGAVTVWDAADPHAPRSLHVLRADDADVSTGAGALRDDGGAAAMGTTAGRLLAWDVTGVEAVRTVDLQVSPEGVVLVLFVPDDGSVLAFGRSGTLVRVDVDGPDAGRIVDETRLSHPTLTAALREDGLLAVADDTGRVHLLDVDDLGSTTASFGPGPSVYGLDFSPDGEQLALSMSDESVRLYDVTDPASPAAVGDPLTGPTSILNSVKYSPDGQRLAVAAIGGSAWLYERSGEGWTATETLRAGLVNLQDVAWSADGSVLLGGALSGQTRLWLTDVETAVRTVCAGVGQDITREEWEGLLPGTAFEPPCVGGG</sequence>
<accession>A0A345NK64</accession>
<evidence type="ECO:0000313" key="4">
    <source>
        <dbReference type="Proteomes" id="UP000253790"/>
    </source>
</evidence>